<comment type="caution">
    <text evidence="7">The sequence shown here is derived from an EMBL/GenBank/DDBJ whole genome shotgun (WGS) entry which is preliminary data.</text>
</comment>
<organism evidence="7 8">
    <name type="scientific">Peribacillus loiseleuriae</name>
    <dbReference type="NCBI Taxonomy" id="1679170"/>
    <lineage>
        <taxon>Bacteria</taxon>
        <taxon>Bacillati</taxon>
        <taxon>Bacillota</taxon>
        <taxon>Bacilli</taxon>
        <taxon>Bacillales</taxon>
        <taxon>Bacillaceae</taxon>
        <taxon>Peribacillus</taxon>
    </lineage>
</organism>
<dbReference type="SUPFAM" id="SSF53850">
    <property type="entry name" value="Periplasmic binding protein-like II"/>
    <property type="match status" value="1"/>
</dbReference>
<dbReference type="OrthoDB" id="9796817at2"/>
<evidence type="ECO:0000256" key="1">
    <source>
        <dbReference type="ARBA" id="ARBA00004193"/>
    </source>
</evidence>
<dbReference type="Gene3D" id="3.10.105.10">
    <property type="entry name" value="Dipeptide-binding Protein, Domain 3"/>
    <property type="match status" value="1"/>
</dbReference>
<evidence type="ECO:0000256" key="4">
    <source>
        <dbReference type="ARBA" id="ARBA00022729"/>
    </source>
</evidence>
<accession>A0A0K9GYE4</accession>
<dbReference type="InterPro" id="IPR023765">
    <property type="entry name" value="SBP_5_CS"/>
</dbReference>
<dbReference type="Proteomes" id="UP000037146">
    <property type="component" value="Unassembled WGS sequence"/>
</dbReference>
<sequence>MQFKKTKAVLISTFVSSMLLLAGCVGDKSAEKPTDKSHQATKQLVYGIEAEIEQVNPVLNEEEHSELDSLIFRGLTKPTEKNEIVADLATDWEISPDQLIYTFTLRDDAKWQDGKPVTAEDVKFTLDKIRDPKTNSPISGDFNEIKAVDVLKENQVQITLSNPFPPLLDKLKVGIVPKHVLQGEDINTTDFNQNPVGNGPFKLKEWSNDHTITVERSDTYYGVKPKLDEVVFKPIPDANTRALQLKTGEIDLALMEPNQLASVKENDNFTVKTISTADYRAVMYNFRNPLFKDARIRQAMNLGIDRDAIVSGMLANKGEPAYGPLQKSWANAPQKDMYSYQPEKANKLLDEAGWKKGNDGVRVKDGKRLEFDLVSPISDPVRVALANVVAEQLKPLGVSVILKPLDWSAIKLDEVDAFVIGWGSPFDPDDHTYRIFHSSQIGDGLNNLTAYQNSKVDQLLTDARINPDKEKRTKFYEQFQRELAIDPAFNFLVYLDALYGVNKKVSGITTRTLGHHGSGVLWNIEEWDKQ</sequence>
<comment type="subcellular location">
    <subcellularLocation>
        <location evidence="1">Cell membrane</location>
        <topology evidence="1">Lipid-anchor</topology>
    </subcellularLocation>
</comment>
<evidence type="ECO:0000256" key="5">
    <source>
        <dbReference type="SAM" id="SignalP"/>
    </source>
</evidence>
<dbReference type="AlphaFoldDB" id="A0A0K9GYE4"/>
<keyword evidence="4 5" id="KW-0732">Signal</keyword>
<dbReference type="GO" id="GO:0015833">
    <property type="term" value="P:peptide transport"/>
    <property type="evidence" value="ECO:0007669"/>
    <property type="project" value="TreeGrafter"/>
</dbReference>
<dbReference type="PROSITE" id="PS01040">
    <property type="entry name" value="SBP_BACTERIAL_5"/>
    <property type="match status" value="1"/>
</dbReference>
<dbReference type="PATRIC" id="fig|1679170.3.peg.4805"/>
<dbReference type="GO" id="GO:0042597">
    <property type="term" value="C:periplasmic space"/>
    <property type="evidence" value="ECO:0007669"/>
    <property type="project" value="UniProtKB-ARBA"/>
</dbReference>
<dbReference type="EMBL" id="LFZW01000001">
    <property type="protein sequence ID" value="KMY51749.1"/>
    <property type="molecule type" value="Genomic_DNA"/>
</dbReference>
<dbReference type="Gene3D" id="3.40.190.10">
    <property type="entry name" value="Periplasmic binding protein-like II"/>
    <property type="match status" value="1"/>
</dbReference>
<dbReference type="PROSITE" id="PS51257">
    <property type="entry name" value="PROKAR_LIPOPROTEIN"/>
    <property type="match status" value="1"/>
</dbReference>
<keyword evidence="8" id="KW-1185">Reference proteome</keyword>
<dbReference type="CDD" id="cd08518">
    <property type="entry name" value="PBP2_NikA_DppA_OppA_like_19"/>
    <property type="match status" value="1"/>
</dbReference>
<feature type="chain" id="PRO_5039053426" evidence="5">
    <location>
        <begin position="23"/>
        <end position="530"/>
    </location>
</feature>
<gene>
    <name evidence="7" type="ORF">AC625_21300</name>
</gene>
<evidence type="ECO:0000313" key="8">
    <source>
        <dbReference type="Proteomes" id="UP000037146"/>
    </source>
</evidence>
<dbReference type="STRING" id="1679170.AC625_21300"/>
<keyword evidence="3" id="KW-0813">Transport</keyword>
<feature type="signal peptide" evidence="5">
    <location>
        <begin position="1"/>
        <end position="22"/>
    </location>
</feature>
<dbReference type="GO" id="GO:0043190">
    <property type="term" value="C:ATP-binding cassette (ABC) transporter complex"/>
    <property type="evidence" value="ECO:0007669"/>
    <property type="project" value="InterPro"/>
</dbReference>
<dbReference type="PANTHER" id="PTHR30290">
    <property type="entry name" value="PERIPLASMIC BINDING COMPONENT OF ABC TRANSPORTER"/>
    <property type="match status" value="1"/>
</dbReference>
<dbReference type="PIRSF" id="PIRSF002741">
    <property type="entry name" value="MppA"/>
    <property type="match status" value="1"/>
</dbReference>
<reference evidence="8" key="1">
    <citation type="submission" date="2015-07" db="EMBL/GenBank/DDBJ databases">
        <title>Genome sequencing project for genomic taxonomy and phylogenomics of Bacillus-like bacteria.</title>
        <authorList>
            <person name="Liu B."/>
            <person name="Wang J."/>
            <person name="Zhu Y."/>
            <person name="Liu G."/>
            <person name="Chen Q."/>
            <person name="Chen Z."/>
            <person name="Lan J."/>
            <person name="Che J."/>
            <person name="Ge C."/>
            <person name="Shi H."/>
            <person name="Pan Z."/>
            <person name="Liu X."/>
        </authorList>
    </citation>
    <scope>NUCLEOTIDE SEQUENCE [LARGE SCALE GENOMIC DNA]</scope>
    <source>
        <strain evidence="8">FJAT-27997</strain>
    </source>
</reference>
<dbReference type="InterPro" id="IPR039424">
    <property type="entry name" value="SBP_5"/>
</dbReference>
<dbReference type="Gene3D" id="3.90.76.10">
    <property type="entry name" value="Dipeptide-binding Protein, Domain 1"/>
    <property type="match status" value="1"/>
</dbReference>
<feature type="domain" description="Solute-binding protein family 5" evidence="6">
    <location>
        <begin position="83"/>
        <end position="441"/>
    </location>
</feature>
<dbReference type="InterPro" id="IPR030678">
    <property type="entry name" value="Peptide/Ni-bd"/>
</dbReference>
<protein>
    <submittedName>
        <fullName evidence="7">Peptide ABC transporter substrate-binding protein</fullName>
    </submittedName>
</protein>
<dbReference type="InterPro" id="IPR000914">
    <property type="entry name" value="SBP_5_dom"/>
</dbReference>
<evidence type="ECO:0000256" key="3">
    <source>
        <dbReference type="ARBA" id="ARBA00022448"/>
    </source>
</evidence>
<evidence type="ECO:0000256" key="2">
    <source>
        <dbReference type="ARBA" id="ARBA00005695"/>
    </source>
</evidence>
<evidence type="ECO:0000259" key="6">
    <source>
        <dbReference type="Pfam" id="PF00496"/>
    </source>
</evidence>
<evidence type="ECO:0000313" key="7">
    <source>
        <dbReference type="EMBL" id="KMY51749.1"/>
    </source>
</evidence>
<proteinExistence type="inferred from homology"/>
<dbReference type="PANTHER" id="PTHR30290:SF9">
    <property type="entry name" value="OLIGOPEPTIDE-BINDING PROTEIN APPA"/>
    <property type="match status" value="1"/>
</dbReference>
<name>A0A0K9GYE4_9BACI</name>
<dbReference type="GO" id="GO:1904680">
    <property type="term" value="F:peptide transmembrane transporter activity"/>
    <property type="evidence" value="ECO:0007669"/>
    <property type="project" value="TreeGrafter"/>
</dbReference>
<comment type="similarity">
    <text evidence="2">Belongs to the bacterial solute-binding protein 5 family.</text>
</comment>
<dbReference type="Pfam" id="PF00496">
    <property type="entry name" value="SBP_bac_5"/>
    <property type="match status" value="1"/>
</dbReference>
<dbReference type="RefSeq" id="WP_049683098.1">
    <property type="nucleotide sequence ID" value="NZ_LFZW01000001.1"/>
</dbReference>